<feature type="transmembrane region" description="Helical" evidence="2">
    <location>
        <begin position="65"/>
        <end position="87"/>
    </location>
</feature>
<gene>
    <name evidence="4" type="ORF">SAMN05661086_02267</name>
</gene>
<dbReference type="EMBL" id="FOYZ01000008">
    <property type="protein sequence ID" value="SFR87361.1"/>
    <property type="molecule type" value="Genomic_DNA"/>
</dbReference>
<keyword evidence="5" id="KW-1185">Reference proteome</keyword>
<keyword evidence="2" id="KW-0472">Membrane</keyword>
<dbReference type="OrthoDB" id="192868at2"/>
<accession>A0A1I6K800</accession>
<evidence type="ECO:0000259" key="3">
    <source>
        <dbReference type="Pfam" id="PF13240"/>
    </source>
</evidence>
<evidence type="ECO:0000313" key="5">
    <source>
        <dbReference type="Proteomes" id="UP000199659"/>
    </source>
</evidence>
<evidence type="ECO:0000313" key="4">
    <source>
        <dbReference type="EMBL" id="SFR87361.1"/>
    </source>
</evidence>
<feature type="compositionally biased region" description="Acidic residues" evidence="1">
    <location>
        <begin position="111"/>
        <end position="144"/>
    </location>
</feature>
<dbReference type="InterPro" id="IPR026870">
    <property type="entry name" value="Zinc_ribbon_dom"/>
</dbReference>
<sequence length="275" mass="31254">MFCIKCGKQNPDEAKFCIGCGAKLIRRNDVQEEKPDHEKLANEKVENEKAEKIISKKEFSYNKTAVILLLTGICCSLLCIGIIAAVFSKGKVLTDALGKKTIEESVPIENEPEELEQQVAEPMEEEQQETEQQEIEQAEVEQGELEQQTVTQTSDTWFPEGYEDIIGVYSRPHDDRFVMFRKDKPVCIWRDSSSGISIRYEVALTEDNWKGEGSIHQDMGEDGYGVDISVKDGIATVRVGDDNQASYELEAPRDEAYDDVEQFYQDIQWMAVLNY</sequence>
<protein>
    <submittedName>
        <fullName evidence="4">Zinc-ribbon domain-containing protein</fullName>
    </submittedName>
</protein>
<dbReference type="Proteomes" id="UP000199659">
    <property type="component" value="Unassembled WGS sequence"/>
</dbReference>
<keyword evidence="2" id="KW-1133">Transmembrane helix</keyword>
<dbReference type="STRING" id="37658.SAMN05661086_02267"/>
<name>A0A1I6K800_9FIRM</name>
<proteinExistence type="predicted"/>
<evidence type="ECO:0000256" key="2">
    <source>
        <dbReference type="SAM" id="Phobius"/>
    </source>
</evidence>
<dbReference type="Pfam" id="PF13240">
    <property type="entry name" value="Zn_Ribbon_1"/>
    <property type="match status" value="1"/>
</dbReference>
<feature type="domain" description="Zinc-ribbon" evidence="3">
    <location>
        <begin position="2"/>
        <end position="24"/>
    </location>
</feature>
<evidence type="ECO:0000256" key="1">
    <source>
        <dbReference type="SAM" id="MobiDB-lite"/>
    </source>
</evidence>
<organism evidence="4 5">
    <name type="scientific">Anaeromicropila populeti</name>
    <dbReference type="NCBI Taxonomy" id="37658"/>
    <lineage>
        <taxon>Bacteria</taxon>
        <taxon>Bacillati</taxon>
        <taxon>Bacillota</taxon>
        <taxon>Clostridia</taxon>
        <taxon>Lachnospirales</taxon>
        <taxon>Lachnospiraceae</taxon>
        <taxon>Anaeromicropila</taxon>
    </lineage>
</organism>
<feature type="region of interest" description="Disordered" evidence="1">
    <location>
        <begin position="111"/>
        <end position="156"/>
    </location>
</feature>
<keyword evidence="2" id="KW-0812">Transmembrane</keyword>
<dbReference type="AlphaFoldDB" id="A0A1I6K800"/>
<dbReference type="RefSeq" id="WP_092560824.1">
    <property type="nucleotide sequence ID" value="NZ_FOYZ01000008.1"/>
</dbReference>
<reference evidence="4 5" key="1">
    <citation type="submission" date="2016-10" db="EMBL/GenBank/DDBJ databases">
        <authorList>
            <person name="de Groot N.N."/>
        </authorList>
    </citation>
    <scope>NUCLEOTIDE SEQUENCE [LARGE SCALE GENOMIC DNA]</scope>
    <source>
        <strain evidence="4 5">743A</strain>
    </source>
</reference>